<dbReference type="InParanoid" id="K3X185"/>
<feature type="domain" description="RRM" evidence="3">
    <location>
        <begin position="17"/>
        <end position="96"/>
    </location>
</feature>
<reference evidence="5" key="2">
    <citation type="submission" date="2010-04" db="EMBL/GenBank/DDBJ databases">
        <authorList>
            <person name="Buell R."/>
            <person name="Hamilton J."/>
            <person name="Hostetler J."/>
        </authorList>
    </citation>
    <scope>NUCLEOTIDE SEQUENCE [LARGE SCALE GENOMIC DNA]</scope>
    <source>
        <strain evidence="5">DAOM:BR144</strain>
    </source>
</reference>
<reference evidence="4" key="3">
    <citation type="submission" date="2015-02" db="UniProtKB">
        <authorList>
            <consortium name="EnsemblProtists"/>
        </authorList>
    </citation>
    <scope>IDENTIFICATION</scope>
    <source>
        <strain evidence="4">DAOM BR144</strain>
    </source>
</reference>
<feature type="compositionally biased region" description="Pro residues" evidence="2">
    <location>
        <begin position="127"/>
        <end position="144"/>
    </location>
</feature>
<feature type="compositionally biased region" description="Basic and acidic residues" evidence="2">
    <location>
        <begin position="103"/>
        <end position="115"/>
    </location>
</feature>
<dbReference type="EnsemblProtists" id="PYU1_T010984">
    <property type="protein sequence ID" value="PYU1_T010984"/>
    <property type="gene ID" value="PYU1_G010961"/>
</dbReference>
<evidence type="ECO:0000259" key="3">
    <source>
        <dbReference type="SMART" id="SM00360"/>
    </source>
</evidence>
<dbReference type="Pfam" id="PF00076">
    <property type="entry name" value="RRM_1"/>
    <property type="match status" value="1"/>
</dbReference>
<dbReference type="HOGENOM" id="CLU_1418611_0_0_1"/>
<name>K3X185_GLOUD</name>
<dbReference type="SUPFAM" id="SSF54928">
    <property type="entry name" value="RNA-binding domain, RBD"/>
    <property type="match status" value="1"/>
</dbReference>
<dbReference type="PANTHER" id="PTHR16105">
    <property type="entry name" value="RNA-BINDING REGION-CONTAINING PROTEIN 3"/>
    <property type="match status" value="1"/>
</dbReference>
<keyword evidence="1" id="KW-0694">RNA-binding</keyword>
<dbReference type="SMART" id="SM00360">
    <property type="entry name" value="RRM"/>
    <property type="match status" value="1"/>
</dbReference>
<protein>
    <recommendedName>
        <fullName evidence="3">RRM domain-containing protein</fullName>
    </recommendedName>
</protein>
<dbReference type="EMBL" id="GL376590">
    <property type="status" value="NOT_ANNOTATED_CDS"/>
    <property type="molecule type" value="Genomic_DNA"/>
</dbReference>
<dbReference type="InterPro" id="IPR000504">
    <property type="entry name" value="RRM_dom"/>
</dbReference>
<dbReference type="eggNOG" id="ENOG502SRYR">
    <property type="taxonomic scope" value="Eukaryota"/>
</dbReference>
<dbReference type="GO" id="GO:0005689">
    <property type="term" value="C:U12-type spliceosomal complex"/>
    <property type="evidence" value="ECO:0007669"/>
    <property type="project" value="TreeGrafter"/>
</dbReference>
<dbReference type="Proteomes" id="UP000019132">
    <property type="component" value="Unassembled WGS sequence"/>
</dbReference>
<evidence type="ECO:0000256" key="2">
    <source>
        <dbReference type="SAM" id="MobiDB-lite"/>
    </source>
</evidence>
<evidence type="ECO:0000256" key="1">
    <source>
        <dbReference type="ARBA" id="ARBA00022884"/>
    </source>
</evidence>
<organism evidence="4 5">
    <name type="scientific">Globisporangium ultimum (strain ATCC 200006 / CBS 805.95 / DAOM BR144)</name>
    <name type="common">Pythium ultimum</name>
    <dbReference type="NCBI Taxonomy" id="431595"/>
    <lineage>
        <taxon>Eukaryota</taxon>
        <taxon>Sar</taxon>
        <taxon>Stramenopiles</taxon>
        <taxon>Oomycota</taxon>
        <taxon>Peronosporomycetes</taxon>
        <taxon>Pythiales</taxon>
        <taxon>Pythiaceae</taxon>
        <taxon>Globisporangium</taxon>
    </lineage>
</organism>
<dbReference type="AlphaFoldDB" id="K3X185"/>
<dbReference type="GO" id="GO:0097157">
    <property type="term" value="F:pre-mRNA intronic binding"/>
    <property type="evidence" value="ECO:0007669"/>
    <property type="project" value="TreeGrafter"/>
</dbReference>
<dbReference type="GO" id="GO:0000398">
    <property type="term" value="P:mRNA splicing, via spliceosome"/>
    <property type="evidence" value="ECO:0007669"/>
    <property type="project" value="TreeGrafter"/>
</dbReference>
<dbReference type="InterPro" id="IPR035979">
    <property type="entry name" value="RBD_domain_sf"/>
</dbReference>
<evidence type="ECO:0000313" key="4">
    <source>
        <dbReference type="EnsemblProtists" id="PYU1_T010984"/>
    </source>
</evidence>
<dbReference type="OMA" id="ACIYLRV"/>
<dbReference type="PANTHER" id="PTHR16105:SF0">
    <property type="entry name" value="RNA-BINDING REGION-CONTAINING PROTEIN 3"/>
    <property type="match status" value="1"/>
</dbReference>
<keyword evidence="5" id="KW-1185">Reference proteome</keyword>
<dbReference type="InterPro" id="IPR045164">
    <property type="entry name" value="RBM41/RNPC3"/>
</dbReference>
<proteinExistence type="predicted"/>
<feature type="region of interest" description="Disordered" evidence="2">
    <location>
        <begin position="101"/>
        <end position="153"/>
    </location>
</feature>
<reference evidence="5" key="1">
    <citation type="journal article" date="2010" name="Genome Biol.">
        <title>Genome sequence of the necrotrophic plant pathogen Pythium ultimum reveals original pathogenicity mechanisms and effector repertoire.</title>
        <authorList>
            <person name="Levesque C.A."/>
            <person name="Brouwer H."/>
            <person name="Cano L."/>
            <person name="Hamilton J.P."/>
            <person name="Holt C."/>
            <person name="Huitema E."/>
            <person name="Raffaele S."/>
            <person name="Robideau G.P."/>
            <person name="Thines M."/>
            <person name="Win J."/>
            <person name="Zerillo M.M."/>
            <person name="Beakes G.W."/>
            <person name="Boore J.L."/>
            <person name="Busam D."/>
            <person name="Dumas B."/>
            <person name="Ferriera S."/>
            <person name="Fuerstenberg S.I."/>
            <person name="Gachon C.M."/>
            <person name="Gaulin E."/>
            <person name="Govers F."/>
            <person name="Grenville-Briggs L."/>
            <person name="Horner N."/>
            <person name="Hostetler J."/>
            <person name="Jiang R.H."/>
            <person name="Johnson J."/>
            <person name="Krajaejun T."/>
            <person name="Lin H."/>
            <person name="Meijer H.J."/>
            <person name="Moore B."/>
            <person name="Morris P."/>
            <person name="Phuntmart V."/>
            <person name="Puiu D."/>
            <person name="Shetty J."/>
            <person name="Stajich J.E."/>
            <person name="Tripathy S."/>
            <person name="Wawra S."/>
            <person name="van West P."/>
            <person name="Whitty B.R."/>
            <person name="Coutinho P.M."/>
            <person name="Henrissat B."/>
            <person name="Martin F."/>
            <person name="Thomas P.D."/>
            <person name="Tyler B.M."/>
            <person name="De Vries R.P."/>
            <person name="Kamoun S."/>
            <person name="Yandell M."/>
            <person name="Tisserat N."/>
            <person name="Buell C.R."/>
        </authorList>
    </citation>
    <scope>NUCLEOTIDE SEQUENCE</scope>
    <source>
        <strain evidence="5">DAOM:BR144</strain>
    </source>
</reference>
<evidence type="ECO:0000313" key="5">
    <source>
        <dbReference type="Proteomes" id="UP000019132"/>
    </source>
</evidence>
<dbReference type="Gene3D" id="3.30.70.330">
    <property type="match status" value="1"/>
</dbReference>
<accession>K3X185</accession>
<sequence>MANMTAQDEAKDDACIYLRVKNLPGVLSEDAVSSLLRHYGALHVKLLQDRAAKPARATTLKPPQTAIATFSTSDARAKALARLRNMQLAGHQLRADLLGNDGAEDRESKTGHAPENDTQAAKAPVATQPPLPRDPPPPLPPPTQPHTNKHVGHSYYAPASLAPHLGLHFAPSPLLEYKYPKANEQIVRNIAN</sequence>
<dbReference type="InterPro" id="IPR012677">
    <property type="entry name" value="Nucleotide-bd_a/b_plait_sf"/>
</dbReference>
<dbReference type="GO" id="GO:0030626">
    <property type="term" value="F:U12 snRNA binding"/>
    <property type="evidence" value="ECO:0007669"/>
    <property type="project" value="TreeGrafter"/>
</dbReference>
<dbReference type="VEuPathDB" id="FungiDB:PYU1_G010961"/>